<dbReference type="PROSITE" id="PS50014">
    <property type="entry name" value="BROMODOMAIN_2"/>
    <property type="match status" value="1"/>
</dbReference>
<dbReference type="GO" id="GO:0000785">
    <property type="term" value="C:chromatin"/>
    <property type="evidence" value="ECO:0007669"/>
    <property type="project" value="TreeGrafter"/>
</dbReference>
<dbReference type="SUPFAM" id="SSF47370">
    <property type="entry name" value="Bromodomain"/>
    <property type="match status" value="1"/>
</dbReference>
<dbReference type="PRINTS" id="PR00503">
    <property type="entry name" value="BROMODOMAIN"/>
</dbReference>
<reference evidence="5" key="1">
    <citation type="journal article" date="2018" name="Nat. Microbiol.">
        <title>Leveraging single-cell genomics to expand the fungal tree of life.</title>
        <authorList>
            <person name="Ahrendt S.R."/>
            <person name="Quandt C.A."/>
            <person name="Ciobanu D."/>
            <person name="Clum A."/>
            <person name="Salamov A."/>
            <person name="Andreopoulos B."/>
            <person name="Cheng J.F."/>
            <person name="Woyke T."/>
            <person name="Pelin A."/>
            <person name="Henrissat B."/>
            <person name="Reynolds N.K."/>
            <person name="Benny G.L."/>
            <person name="Smith M.E."/>
            <person name="James T.Y."/>
            <person name="Grigoriev I.V."/>
        </authorList>
    </citation>
    <scope>NUCLEOTIDE SEQUENCE [LARGE SCALE GENOMIC DNA]</scope>
    <source>
        <strain evidence="5">RSA 1356</strain>
    </source>
</reference>
<name>A0A4P9XLV0_9FUNG</name>
<dbReference type="Proteomes" id="UP000271241">
    <property type="component" value="Unassembled WGS sequence"/>
</dbReference>
<feature type="domain" description="Bromo" evidence="3">
    <location>
        <begin position="6"/>
        <end position="74"/>
    </location>
</feature>
<evidence type="ECO:0000313" key="5">
    <source>
        <dbReference type="Proteomes" id="UP000271241"/>
    </source>
</evidence>
<dbReference type="SMART" id="SM00297">
    <property type="entry name" value="BROMO"/>
    <property type="match status" value="1"/>
</dbReference>
<dbReference type="InterPro" id="IPR036427">
    <property type="entry name" value="Bromodomain-like_sf"/>
</dbReference>
<dbReference type="STRING" id="78915.A0A4P9XLV0"/>
<keyword evidence="1 2" id="KW-0103">Bromodomain</keyword>
<dbReference type="Gene3D" id="1.20.920.10">
    <property type="entry name" value="Bromodomain-like"/>
    <property type="match status" value="1"/>
</dbReference>
<evidence type="ECO:0000256" key="1">
    <source>
        <dbReference type="ARBA" id="ARBA00023117"/>
    </source>
</evidence>
<accession>A0A4P9XLV0</accession>
<dbReference type="GO" id="GO:0006338">
    <property type="term" value="P:chromatin remodeling"/>
    <property type="evidence" value="ECO:0007669"/>
    <property type="project" value="TreeGrafter"/>
</dbReference>
<dbReference type="GO" id="GO:0005634">
    <property type="term" value="C:nucleus"/>
    <property type="evidence" value="ECO:0007669"/>
    <property type="project" value="TreeGrafter"/>
</dbReference>
<evidence type="ECO:0000259" key="3">
    <source>
        <dbReference type="PROSITE" id="PS50014"/>
    </source>
</evidence>
<dbReference type="GO" id="GO:0006355">
    <property type="term" value="P:regulation of DNA-templated transcription"/>
    <property type="evidence" value="ECO:0007669"/>
    <property type="project" value="TreeGrafter"/>
</dbReference>
<feature type="non-terminal residue" evidence="4">
    <location>
        <position position="74"/>
    </location>
</feature>
<dbReference type="AlphaFoldDB" id="A0A4P9XLV0"/>
<organism evidence="4 5">
    <name type="scientific">Thamnocephalis sphaerospora</name>
    <dbReference type="NCBI Taxonomy" id="78915"/>
    <lineage>
        <taxon>Eukaryota</taxon>
        <taxon>Fungi</taxon>
        <taxon>Fungi incertae sedis</taxon>
        <taxon>Zoopagomycota</taxon>
        <taxon>Zoopagomycotina</taxon>
        <taxon>Zoopagomycetes</taxon>
        <taxon>Zoopagales</taxon>
        <taxon>Sigmoideomycetaceae</taxon>
        <taxon>Thamnocephalis</taxon>
    </lineage>
</organism>
<dbReference type="InterPro" id="IPR050935">
    <property type="entry name" value="Bromo_chromatin_reader"/>
</dbReference>
<dbReference type="OrthoDB" id="21449at2759"/>
<feature type="non-terminal residue" evidence="4">
    <location>
        <position position="1"/>
    </location>
</feature>
<sequence length="74" mass="8375">ILNRLLSKNESGPFQMPVDPIALGIPDYVQIVKNPMDFSTIGQKLDTGRYTSLKGFVADIRLIFDNCRLYNGRE</sequence>
<evidence type="ECO:0000256" key="2">
    <source>
        <dbReference type="PROSITE-ProRule" id="PRU00035"/>
    </source>
</evidence>
<evidence type="ECO:0000313" key="4">
    <source>
        <dbReference type="EMBL" id="RKP06867.1"/>
    </source>
</evidence>
<protein>
    <submittedName>
        <fullName evidence="4">Bromodomain-containing protein</fullName>
    </submittedName>
</protein>
<dbReference type="Pfam" id="PF00439">
    <property type="entry name" value="Bromodomain"/>
    <property type="match status" value="1"/>
</dbReference>
<proteinExistence type="predicted"/>
<gene>
    <name evidence="4" type="ORF">THASP1DRAFT_8534</name>
</gene>
<keyword evidence="5" id="KW-1185">Reference proteome</keyword>
<dbReference type="EMBL" id="KZ992803">
    <property type="protein sequence ID" value="RKP06867.1"/>
    <property type="molecule type" value="Genomic_DNA"/>
</dbReference>
<dbReference type="InterPro" id="IPR001487">
    <property type="entry name" value="Bromodomain"/>
</dbReference>
<dbReference type="PANTHER" id="PTHR22880:SF225">
    <property type="entry name" value="BROMODOMAIN-CONTAINING PROTEIN BET-1-RELATED"/>
    <property type="match status" value="1"/>
</dbReference>
<dbReference type="PANTHER" id="PTHR22880">
    <property type="entry name" value="FALZ-RELATED BROMODOMAIN-CONTAINING PROTEINS"/>
    <property type="match status" value="1"/>
</dbReference>